<keyword evidence="13 14" id="KW-0472">Membrane</keyword>
<evidence type="ECO:0000256" key="2">
    <source>
        <dbReference type="ARBA" id="ARBA00004760"/>
    </source>
</evidence>
<sequence length="428" mass="48453">MFIELSVLTLNIWGIPYISKDRDIRTRAIGDVLGSGNYDIVSLQEVWSENDYQYLRKRVEAVLPYAHYFYSGVFGSGLCIFSKYPIVSSFFHAWSVNGYVHRIQHGDWFGGKGVGLCKILVNGQHVNVYAAHLHAEYNRDCDDYMTHRVIQAFDTAQFIETTRGDSILQILAGDLNTEPGDLAYRVLTTSSFLTDTFDKKTLEFHGTNECAKNSYTEEKAAQKLPLGKRIDYIMYRFGNNYDGKILEYRLPLADRIPAQNISYSDHEAVYSKIIMKRTSSKMNDLHNLISSCSNGNNKNEYSSDINSKEYHNNLENIAALKESIAICNESLKQLESHKRHYALMAIAIIVVLLNMLEISAPYGLKTACIILKFSLCAFTIFLIFMATIWNVMEKHGILAGKLSMEISLRNLQDITSNLNCSNGGENAI</sequence>
<dbReference type="EC" id="3.1.4.12" evidence="5"/>
<dbReference type="FunFam" id="3.60.10.10:FF:000094">
    <property type="entry name" value="Sphingomyelin phosphodiesterase 2"/>
    <property type="match status" value="1"/>
</dbReference>
<dbReference type="GO" id="GO:0004767">
    <property type="term" value="F:sphingomyelin phosphodiesterase activity"/>
    <property type="evidence" value="ECO:0007669"/>
    <property type="project" value="UniProtKB-EC"/>
</dbReference>
<comment type="subcellular location">
    <subcellularLocation>
        <location evidence="1">Membrane</location>
        <topology evidence="1">Multi-pass membrane protein</topology>
    </subcellularLocation>
</comment>
<name>U5EWI2_9DIPT</name>
<dbReference type="GO" id="GO:0046872">
    <property type="term" value="F:metal ion binding"/>
    <property type="evidence" value="ECO:0007669"/>
    <property type="project" value="UniProtKB-KW"/>
</dbReference>
<dbReference type="PANTHER" id="PTHR16320:SF24">
    <property type="entry name" value="PHOSPHODIESTERASE, PUTATIVE-RELATED"/>
    <property type="match status" value="1"/>
</dbReference>
<accession>U5EWI2</accession>
<evidence type="ECO:0000256" key="10">
    <source>
        <dbReference type="ARBA" id="ARBA00022919"/>
    </source>
</evidence>
<dbReference type="SUPFAM" id="SSF56219">
    <property type="entry name" value="DNase I-like"/>
    <property type="match status" value="1"/>
</dbReference>
<comment type="pathway">
    <text evidence="2">Lipid metabolism; sphingolipid metabolism.</text>
</comment>
<evidence type="ECO:0000256" key="13">
    <source>
        <dbReference type="ARBA" id="ARBA00023136"/>
    </source>
</evidence>
<dbReference type="PANTHER" id="PTHR16320">
    <property type="entry name" value="SPHINGOMYELINASE FAMILY MEMBER"/>
    <property type="match status" value="1"/>
</dbReference>
<keyword evidence="6 14" id="KW-0812">Transmembrane</keyword>
<evidence type="ECO:0000256" key="9">
    <source>
        <dbReference type="ARBA" id="ARBA00022842"/>
    </source>
</evidence>
<dbReference type="GO" id="GO:0016020">
    <property type="term" value="C:membrane"/>
    <property type="evidence" value="ECO:0007669"/>
    <property type="project" value="UniProtKB-SubCell"/>
</dbReference>
<comment type="similarity">
    <text evidence="4">Belongs to the neutral sphingomyelinase family.</text>
</comment>
<reference evidence="16" key="1">
    <citation type="journal article" date="2014" name="Insect Biochem. Mol. Biol.">
        <title>An insight into the sialome of the frog biting fly, Corethrella appendiculata.</title>
        <authorList>
            <person name="Ribeiro J.M.C."/>
            <person name="Chagas A.C."/>
            <person name="Pham V.M."/>
            <person name="Lounibos L.P."/>
            <person name="Calvo E."/>
        </authorList>
    </citation>
    <scope>NUCLEOTIDE SEQUENCE</scope>
    <source>
        <tissue evidence="16">Salivary glands</tissue>
    </source>
</reference>
<dbReference type="InterPro" id="IPR036691">
    <property type="entry name" value="Endo/exonu/phosph_ase_sf"/>
</dbReference>
<evidence type="ECO:0000256" key="5">
    <source>
        <dbReference type="ARBA" id="ARBA00012369"/>
    </source>
</evidence>
<evidence type="ECO:0000256" key="6">
    <source>
        <dbReference type="ARBA" id="ARBA00022692"/>
    </source>
</evidence>
<organism evidence="16">
    <name type="scientific">Corethrella appendiculata</name>
    <dbReference type="NCBI Taxonomy" id="1370023"/>
    <lineage>
        <taxon>Eukaryota</taxon>
        <taxon>Metazoa</taxon>
        <taxon>Ecdysozoa</taxon>
        <taxon>Arthropoda</taxon>
        <taxon>Hexapoda</taxon>
        <taxon>Insecta</taxon>
        <taxon>Pterygota</taxon>
        <taxon>Neoptera</taxon>
        <taxon>Endopterygota</taxon>
        <taxon>Diptera</taxon>
        <taxon>Nematocera</taxon>
        <taxon>Culicoidea</taxon>
        <taxon>Chaoboridae</taxon>
        <taxon>Corethrella</taxon>
    </lineage>
</organism>
<keyword evidence="8" id="KW-0378">Hydrolase</keyword>
<feature type="domain" description="Endonuclease/exonuclease/phosphatase" evidence="15">
    <location>
        <begin position="8"/>
        <end position="236"/>
    </location>
</feature>
<dbReference type="AlphaFoldDB" id="U5EWI2"/>
<protein>
    <recommendedName>
        <fullName evidence="5">sphingomyelin phosphodiesterase</fullName>
        <ecNumber evidence="5">3.1.4.12</ecNumber>
    </recommendedName>
</protein>
<evidence type="ECO:0000256" key="8">
    <source>
        <dbReference type="ARBA" id="ARBA00022801"/>
    </source>
</evidence>
<evidence type="ECO:0000256" key="1">
    <source>
        <dbReference type="ARBA" id="ARBA00004141"/>
    </source>
</evidence>
<evidence type="ECO:0000313" key="16">
    <source>
        <dbReference type="EMBL" id="JAB58467.1"/>
    </source>
</evidence>
<dbReference type="GO" id="GO:0006665">
    <property type="term" value="P:sphingolipid metabolic process"/>
    <property type="evidence" value="ECO:0007669"/>
    <property type="project" value="UniProtKB-KW"/>
</dbReference>
<evidence type="ECO:0000256" key="4">
    <source>
        <dbReference type="ARBA" id="ARBA00006335"/>
    </source>
</evidence>
<proteinExistence type="evidence at transcript level"/>
<keyword evidence="12" id="KW-0443">Lipid metabolism</keyword>
<dbReference type="EMBL" id="GANO01001404">
    <property type="protein sequence ID" value="JAB58467.1"/>
    <property type="molecule type" value="mRNA"/>
</dbReference>
<dbReference type="InterPro" id="IPR038772">
    <property type="entry name" value="Sph/SMPD2-like"/>
</dbReference>
<keyword evidence="9" id="KW-0460">Magnesium</keyword>
<evidence type="ECO:0000256" key="14">
    <source>
        <dbReference type="SAM" id="Phobius"/>
    </source>
</evidence>
<evidence type="ECO:0000259" key="15">
    <source>
        <dbReference type="Pfam" id="PF03372"/>
    </source>
</evidence>
<keyword evidence="11 14" id="KW-1133">Transmembrane helix</keyword>
<dbReference type="Gene3D" id="3.60.10.10">
    <property type="entry name" value="Endonuclease/exonuclease/phosphatase"/>
    <property type="match status" value="1"/>
</dbReference>
<keyword evidence="7" id="KW-0479">Metal-binding</keyword>
<keyword evidence="10" id="KW-0746">Sphingolipid metabolism</keyword>
<evidence type="ECO:0000256" key="7">
    <source>
        <dbReference type="ARBA" id="ARBA00022723"/>
    </source>
</evidence>
<feature type="transmembrane region" description="Helical" evidence="14">
    <location>
        <begin position="341"/>
        <end position="363"/>
    </location>
</feature>
<evidence type="ECO:0000256" key="12">
    <source>
        <dbReference type="ARBA" id="ARBA00023098"/>
    </source>
</evidence>
<evidence type="ECO:0000256" key="11">
    <source>
        <dbReference type="ARBA" id="ARBA00022989"/>
    </source>
</evidence>
<feature type="transmembrane region" description="Helical" evidence="14">
    <location>
        <begin position="369"/>
        <end position="392"/>
    </location>
</feature>
<comment type="pathway">
    <text evidence="3">Sphingolipid metabolism.</text>
</comment>
<dbReference type="Pfam" id="PF03372">
    <property type="entry name" value="Exo_endo_phos"/>
    <property type="match status" value="1"/>
</dbReference>
<dbReference type="InterPro" id="IPR005135">
    <property type="entry name" value="Endo/exonuclease/phosphatase"/>
</dbReference>
<evidence type="ECO:0000256" key="3">
    <source>
        <dbReference type="ARBA" id="ARBA00004991"/>
    </source>
</evidence>